<evidence type="ECO:0000259" key="1">
    <source>
        <dbReference type="Pfam" id="PF00534"/>
    </source>
</evidence>
<sequence>MKADPANESSTLNLRVLHVLHGLHAGGMENGVINLAHGQLQRGIFHDVCALTTSGPFADRLPASSKASPLNKPEGFSFKTCLKLRRLIQTTRPDVVHSHNSSGLIYSAFALALPGIRIPLLAGEHAQLTAGEKAPHRLFIRRWLYRLACKKIHTVSAGQRDELLQLNLAAPEAILSISNGVDTERFHVQSKETKKAAINLPENALVLGMVARLAHHKRHDRLLDAFQQIAPNHPKLHLALVGDRGNAKEAILDAIGAHPFKDRIHWLGMRDDLPEVYPAFDLLVLPSESEGMSNVCLEAMACGVPVAANDSCGATEIIVDGVTGVIRSMPDASAIASHLESCLSDPSVLLTWGQNARRHIERNFSIASMMDRYEKVYRDLLIR</sequence>
<dbReference type="OrthoDB" id="9804196at2"/>
<protein>
    <submittedName>
        <fullName evidence="3">Glycosyltransferase</fullName>
    </submittedName>
</protein>
<dbReference type="Gene3D" id="3.40.50.2000">
    <property type="entry name" value="Glycogen Phosphorylase B"/>
    <property type="match status" value="2"/>
</dbReference>
<proteinExistence type="predicted"/>
<dbReference type="EMBL" id="VAUV01000014">
    <property type="protein sequence ID" value="TLD69253.1"/>
    <property type="molecule type" value="Genomic_DNA"/>
</dbReference>
<dbReference type="InterPro" id="IPR050194">
    <property type="entry name" value="Glycosyltransferase_grp1"/>
</dbReference>
<dbReference type="InterPro" id="IPR028098">
    <property type="entry name" value="Glyco_trans_4-like_N"/>
</dbReference>
<keyword evidence="3" id="KW-0808">Transferase</keyword>
<dbReference type="RefSeq" id="WP_138087667.1">
    <property type="nucleotide sequence ID" value="NZ_VAUV01000014.1"/>
</dbReference>
<dbReference type="SUPFAM" id="SSF53756">
    <property type="entry name" value="UDP-Glycosyltransferase/glycogen phosphorylase"/>
    <property type="match status" value="1"/>
</dbReference>
<dbReference type="InterPro" id="IPR001296">
    <property type="entry name" value="Glyco_trans_1"/>
</dbReference>
<feature type="domain" description="Glycosyltransferase subfamily 4-like N-terminal" evidence="2">
    <location>
        <begin position="26"/>
        <end position="185"/>
    </location>
</feature>
<dbReference type="PANTHER" id="PTHR45947">
    <property type="entry name" value="SULFOQUINOVOSYL TRANSFERASE SQD2"/>
    <property type="match status" value="1"/>
</dbReference>
<gene>
    <name evidence="3" type="ORF">FEM03_17930</name>
</gene>
<reference evidence="3 4" key="1">
    <citation type="submission" date="2019-05" db="EMBL/GenBank/DDBJ databases">
        <title>Verrucobacter flavum gen. nov., sp. nov. a new member of the family Verrucomicrobiaceae.</title>
        <authorList>
            <person name="Szuroczki S."/>
            <person name="Abbaszade G."/>
            <person name="Szabo A."/>
            <person name="Felfoldi T."/>
            <person name="Schumann P."/>
            <person name="Boka K."/>
            <person name="Keki Z."/>
            <person name="Toumi M."/>
            <person name="Toth E."/>
        </authorList>
    </citation>
    <scope>NUCLEOTIDE SEQUENCE [LARGE SCALE GENOMIC DNA]</scope>
    <source>
        <strain evidence="3 4">MG-N-17</strain>
    </source>
</reference>
<dbReference type="Pfam" id="PF13439">
    <property type="entry name" value="Glyco_transf_4"/>
    <property type="match status" value="1"/>
</dbReference>
<organism evidence="3 4">
    <name type="scientific">Phragmitibacter flavus</name>
    <dbReference type="NCBI Taxonomy" id="2576071"/>
    <lineage>
        <taxon>Bacteria</taxon>
        <taxon>Pseudomonadati</taxon>
        <taxon>Verrucomicrobiota</taxon>
        <taxon>Verrucomicrobiia</taxon>
        <taxon>Verrucomicrobiales</taxon>
        <taxon>Verrucomicrobiaceae</taxon>
        <taxon>Phragmitibacter</taxon>
    </lineage>
</organism>
<feature type="domain" description="Glycosyl transferase family 1" evidence="1">
    <location>
        <begin position="191"/>
        <end position="358"/>
    </location>
</feature>
<dbReference type="Pfam" id="PF00534">
    <property type="entry name" value="Glycos_transf_1"/>
    <property type="match status" value="1"/>
</dbReference>
<dbReference type="GO" id="GO:0016757">
    <property type="term" value="F:glycosyltransferase activity"/>
    <property type="evidence" value="ECO:0007669"/>
    <property type="project" value="InterPro"/>
</dbReference>
<evidence type="ECO:0000259" key="2">
    <source>
        <dbReference type="Pfam" id="PF13439"/>
    </source>
</evidence>
<keyword evidence="4" id="KW-1185">Reference proteome</keyword>
<accession>A0A5R8KAA3</accession>
<dbReference type="PANTHER" id="PTHR45947:SF11">
    <property type="entry name" value="SLR1508 PROTEIN"/>
    <property type="match status" value="1"/>
</dbReference>
<dbReference type="Proteomes" id="UP000306196">
    <property type="component" value="Unassembled WGS sequence"/>
</dbReference>
<evidence type="ECO:0000313" key="3">
    <source>
        <dbReference type="EMBL" id="TLD69253.1"/>
    </source>
</evidence>
<name>A0A5R8KAA3_9BACT</name>
<comment type="caution">
    <text evidence="3">The sequence shown here is derived from an EMBL/GenBank/DDBJ whole genome shotgun (WGS) entry which is preliminary data.</text>
</comment>
<evidence type="ECO:0000313" key="4">
    <source>
        <dbReference type="Proteomes" id="UP000306196"/>
    </source>
</evidence>
<dbReference type="AlphaFoldDB" id="A0A5R8KAA3"/>